<dbReference type="NCBIfam" id="NF047352">
    <property type="entry name" value="P_loop_sacsin"/>
    <property type="match status" value="1"/>
</dbReference>
<comment type="caution">
    <text evidence="2">The sequence shown here is derived from an EMBL/GenBank/DDBJ whole genome shotgun (WGS) entry which is preliminary data.</text>
</comment>
<dbReference type="PANTHER" id="PTHR15600">
    <property type="entry name" value="SACSIN"/>
    <property type="match status" value="1"/>
</dbReference>
<gene>
    <name evidence="2" type="ORF">GGQ97_001570</name>
</gene>
<evidence type="ECO:0000259" key="1">
    <source>
        <dbReference type="Pfam" id="PF25794"/>
    </source>
</evidence>
<dbReference type="InterPro" id="IPR036890">
    <property type="entry name" value="HATPase_C_sf"/>
</dbReference>
<dbReference type="InterPro" id="IPR058210">
    <property type="entry name" value="SACS/Nov_dom"/>
</dbReference>
<reference evidence="2 3" key="1">
    <citation type="submission" date="2020-03" db="EMBL/GenBank/DDBJ databases">
        <title>Genomic Encyclopedia of Type Strains, Phase IV (KMG-IV): sequencing the most valuable type-strain genomes for metagenomic binning, comparative biology and taxonomic classification.</title>
        <authorList>
            <person name="Goeker M."/>
        </authorList>
    </citation>
    <scope>NUCLEOTIDE SEQUENCE [LARGE SCALE GENOMIC DNA]</scope>
    <source>
        <strain evidence="2 3">DSM 16846</strain>
    </source>
</reference>
<dbReference type="Proteomes" id="UP000558192">
    <property type="component" value="Unassembled WGS sequence"/>
</dbReference>
<dbReference type="InterPro" id="IPR052972">
    <property type="entry name" value="Sacsin_chaperone_reg"/>
</dbReference>
<dbReference type="EMBL" id="JAATJC010000001">
    <property type="protein sequence ID" value="NJC05777.1"/>
    <property type="molecule type" value="Genomic_DNA"/>
</dbReference>
<dbReference type="SUPFAM" id="SSF55874">
    <property type="entry name" value="ATPase domain of HSP90 chaperone/DNA topoisomerase II/histidine kinase"/>
    <property type="match status" value="2"/>
</dbReference>
<evidence type="ECO:0000313" key="2">
    <source>
        <dbReference type="EMBL" id="NJC05777.1"/>
    </source>
</evidence>
<accession>A0A7X5Y730</accession>
<dbReference type="RefSeq" id="WP_168068546.1">
    <property type="nucleotide sequence ID" value="NZ_JAATJC010000001.1"/>
</dbReference>
<keyword evidence="3" id="KW-1185">Reference proteome</keyword>
<dbReference type="Pfam" id="PF25794">
    <property type="entry name" value="SACS"/>
    <property type="match status" value="1"/>
</dbReference>
<organism evidence="2 3">
    <name type="scientific">Sphingomonas kaistensis</name>
    <dbReference type="NCBI Taxonomy" id="298708"/>
    <lineage>
        <taxon>Bacteria</taxon>
        <taxon>Pseudomonadati</taxon>
        <taxon>Pseudomonadota</taxon>
        <taxon>Alphaproteobacteria</taxon>
        <taxon>Sphingomonadales</taxon>
        <taxon>Sphingomonadaceae</taxon>
        <taxon>Sphingomonas</taxon>
    </lineage>
</organism>
<protein>
    <recommendedName>
        <fullName evidence="1">Sacsin/Nov domain-containing protein</fullName>
    </recommendedName>
</protein>
<feature type="domain" description="Sacsin/Nov" evidence="1">
    <location>
        <begin position="11"/>
        <end position="155"/>
    </location>
</feature>
<dbReference type="PANTHER" id="PTHR15600:SF42">
    <property type="entry name" value="SACSIN"/>
    <property type="match status" value="1"/>
</dbReference>
<sequence>MTAYRTTPVSIVEDLQNLLRDRYKSGFPVLKELLQNADDAGAQRLLVCAHAGFQNASNPLLRAPSLIIANDGLVTADHFAAMEKASGGSKGGDAAAVGRFGLGQKAVFHLCDAFVALAWIDSTPAFKVMNPWEEISEAAGTSDAWKHLQASDQKQLVSWAADNGLNGRGMLLVVPLRTSTLCPADGLWLTPQKWTPEHALADMISGEELAPALCCLRTIAIIEFVSLEGVKRLVTIASGASRLSGPDESGPARKLHGSWTDSASQGVRFFGQETWCPGGVAFREKAAEDWPFSHNYRQQRVAAKAEPHGAVIICRSPAVGTAGQLRLRSTVYLPVATIAEAPIAAAAGNVDILLHGYFFVSTSRTQILTTSEAGAEGRWNTALEAEATLPQVLPALADVLPTFGSDDERETVLKALAGTSWWAQKRSAVCRSDALSYVWNGVGGAGWRIVPAAAIRPLPIRSTTPWKLLSAVFPGISDWCAERQTFLAAGPILAAEDCSWTDEELASLVSLAGENAFTHARTAETISSILSSVEVGPLTRDAIALALRTALLGSSRLAPATAARKLLPFLTKHSILPLPASVTNRPLIAALAATGEILPIPADWEAPSPDSKFSSELAVNLLSAAAKFVGDKVAADQAAALITAILRLAPPLRELAMHPTGAKLAIVPVTRVLDRRDLVLSLEEAEQIGAQGFLFDGSPNRGKDLLASAVLEPPTYRLRWQSGGDAVGASSSHISNLLKPLRAAREYGLPEARGELANFLRDEADLSDLRRLCAGDADLPSTAFLVALDRGSSALDDLLTSLLTQRSAVTRALPLDLLERLTRSLKDKIGIESVDVQTLGQWLIEARKDHRLPEISQSTAIALLTSGIKDDVLSQLPVHRTTTGARVSVADGLRRAPKGTVPESLVAHALLLDPWNDPQTLSIEQRLVPTWSEIDQINVALATDTPHIHFDALVASIAEADLTPDIVSALGTARWIPFSTRAVSPGEVLDLHEEVDQTLSAFLGDKLEFPTISRLPQKLQSVLAKLRDAALFPSTAVSLQLASELAKEAGAVGVGPIAASISHWRTLALAKQGVPCSGWPFLAAALRTTEDDAASIELANKLLAPAKEQVGDLLQALAELSGSYEAARAIHLSIFERHGVTLKVGEFVSPDLLLPSVEGTFARADSLALTATGVASGSLLNSTYKRILYGDEHLPLATLGELHAPARGQSSLSEVLEPLRGYCPEEAVLFLLAMLGCDGAVAKVAEAWPAQRTFEAIRDDLISLESLLDRNPGEIADRLAELRFEIVVNHDAQAEVLSVAGASIRVPLDELPRSWLIDCHALEKDRACPQRVMHPFRLSLVPLSINDESEVRPLLEQFVRKLAPALMLPFVVHGDTLVEQLGSYFRHDQTTLEQTCEDLRRVLDFALQGLKKSEATRTALRAFQDTKRKDLDRAQRDLWAFLESEVGSQEVLRSVRQKIEELGYTDGRVLFELFQNADDALRYWRGAGSAGRFHAELERDENGRISTLRVVHWGRPINHPGHPPEEGLRREHDRDLSNMLAIGHSAKEGDGQTGRFGLGFKTVHMLSDSPRLASGSISACIRGGMIPVEWKEGRTLASRHGARGEKPTLIELPIAAHCAESAEKAWQEFQATAPWLVAVAPRIHRIEIGENETHECTSRLLAPGIEMITLAGPAGRNALRIELCDFRLFLGVGRAGPEPIREVRQFWHLVPLDGQDRHGDWVMDGPFPVDPGRSHFAGAVEGHDELFSNLGVVLGERLVELFDTVEANWLDFAAAEKLDEDSRLPFWRKLIEVFARDVQSGGAERHLHKDGGGVGCLLLARPLVPVLDGTNVCAGEVRWRLTGALASQDLFAVISEWPAFLAVAPKMVNEETARLLELLGLSRPLPFKLIDLLQLMLRDGPVTPEIASLLGSALHSESLQRIEFNEQQELRSALRETSFVAQDDTLQPIRALGFLNGDPAEALRAAFAPPSGQLSGLYTGPALELAKLAREQAGGRDDILRRWVATAGSDKKRTRAFLTYLATVDALSIRRLADAAKAWMPQGEALLTWEELDDIPGRESILAALGAWQGPSLPPPSDNPYFSTVDAAAALERIAEWWNQERNELSLAYDRSTYPEGFNFSELAEENDEAWFTMLALATFQTIGRVGRAQSRSFVEKATRDGWWRDLSSVQQTEDLTPFIDRLREWSDPWQDPSFAPWRRCLVDLCTVSRYLSEYRRLFLTLPRALAKEGDISLGTLLTPHRSAVAAKMGIVAAPIAPSLGIGANWLVRELSRKGIYDEAQATRALPYGWSTARRVRTLFRRLDLGMSEHGVDAGRALHERVADLIGDDPARFGGDGDLPLHLITTSDHREIREEILLDAGAAYEIDLSDD</sequence>
<dbReference type="GO" id="GO:0030544">
    <property type="term" value="F:Hsp70 protein binding"/>
    <property type="evidence" value="ECO:0007669"/>
    <property type="project" value="TreeGrafter"/>
</dbReference>
<proteinExistence type="predicted"/>
<evidence type="ECO:0000313" key="3">
    <source>
        <dbReference type="Proteomes" id="UP000558192"/>
    </source>
</evidence>
<name>A0A7X5Y730_9SPHN</name>